<reference evidence="4 5" key="1">
    <citation type="submission" date="2014-04" db="EMBL/GenBank/DDBJ databases">
        <authorList>
            <consortium name="DOE Joint Genome Institute"/>
            <person name="Kuo A."/>
            <person name="Zuccaro A."/>
            <person name="Kohler A."/>
            <person name="Nagy L.G."/>
            <person name="Floudas D."/>
            <person name="Copeland A."/>
            <person name="Barry K.W."/>
            <person name="Cichocki N."/>
            <person name="Veneault-Fourrey C."/>
            <person name="LaButti K."/>
            <person name="Lindquist E.A."/>
            <person name="Lipzen A."/>
            <person name="Lundell T."/>
            <person name="Morin E."/>
            <person name="Murat C."/>
            <person name="Sun H."/>
            <person name="Tunlid A."/>
            <person name="Henrissat B."/>
            <person name="Grigoriev I.V."/>
            <person name="Hibbett D.S."/>
            <person name="Martin F."/>
            <person name="Nordberg H.P."/>
            <person name="Cantor M.N."/>
            <person name="Hua S.X."/>
        </authorList>
    </citation>
    <scope>NUCLEOTIDE SEQUENCE [LARGE SCALE GENOMIC DNA]</scope>
    <source>
        <strain evidence="4 5">MAFF 305830</strain>
    </source>
</reference>
<name>A0A0C2X6D5_SERVB</name>
<dbReference type="STRING" id="933852.A0A0C2X6D5"/>
<evidence type="ECO:0000313" key="5">
    <source>
        <dbReference type="Proteomes" id="UP000054097"/>
    </source>
</evidence>
<dbReference type="PANTHER" id="PTHR23048:SF0">
    <property type="entry name" value="CALMODULIN LIKE 3"/>
    <property type="match status" value="1"/>
</dbReference>
<sequence length="113" mass="12482">MRALGQNPTQAELQSMIKEVKVAGGDGSIDFGEFLSLMASHTNEVDSEEELKEAFKAFDRENSGSISVKALGQIMTSIGETLSPEELNEMIRETDVDGDGRITYEEFSKWMLS</sequence>
<protein>
    <recommendedName>
        <fullName evidence="3">EF-hand domain-containing protein</fullName>
    </recommendedName>
</protein>
<dbReference type="InterPro" id="IPR050230">
    <property type="entry name" value="CALM/Myosin/TropC-like"/>
</dbReference>
<feature type="domain" description="EF-hand" evidence="3">
    <location>
        <begin position="46"/>
        <end position="81"/>
    </location>
</feature>
<dbReference type="HOGENOM" id="CLU_061288_22_1_1"/>
<evidence type="ECO:0000259" key="3">
    <source>
        <dbReference type="PROSITE" id="PS50222"/>
    </source>
</evidence>
<reference evidence="5" key="2">
    <citation type="submission" date="2015-01" db="EMBL/GenBank/DDBJ databases">
        <title>Evolutionary Origins and Diversification of the Mycorrhizal Mutualists.</title>
        <authorList>
            <consortium name="DOE Joint Genome Institute"/>
            <consortium name="Mycorrhizal Genomics Consortium"/>
            <person name="Kohler A."/>
            <person name="Kuo A."/>
            <person name="Nagy L.G."/>
            <person name="Floudas D."/>
            <person name="Copeland A."/>
            <person name="Barry K.W."/>
            <person name="Cichocki N."/>
            <person name="Veneault-Fourrey C."/>
            <person name="LaButti K."/>
            <person name="Lindquist E.A."/>
            <person name="Lipzen A."/>
            <person name="Lundell T."/>
            <person name="Morin E."/>
            <person name="Murat C."/>
            <person name="Riley R."/>
            <person name="Ohm R."/>
            <person name="Sun H."/>
            <person name="Tunlid A."/>
            <person name="Henrissat B."/>
            <person name="Grigoriev I.V."/>
            <person name="Hibbett D.S."/>
            <person name="Martin F."/>
        </authorList>
    </citation>
    <scope>NUCLEOTIDE SEQUENCE [LARGE SCALE GENOMIC DNA]</scope>
    <source>
        <strain evidence="5">MAFF 305830</strain>
    </source>
</reference>
<dbReference type="InterPro" id="IPR002048">
    <property type="entry name" value="EF_hand_dom"/>
</dbReference>
<evidence type="ECO:0000313" key="4">
    <source>
        <dbReference type="EMBL" id="KIM24862.1"/>
    </source>
</evidence>
<dbReference type="EMBL" id="KN824319">
    <property type="protein sequence ID" value="KIM24862.1"/>
    <property type="molecule type" value="Genomic_DNA"/>
</dbReference>
<dbReference type="InterPro" id="IPR018247">
    <property type="entry name" value="EF_Hand_1_Ca_BS"/>
</dbReference>
<gene>
    <name evidence="4" type="ORF">M408DRAFT_331534</name>
</gene>
<dbReference type="GO" id="GO:0005509">
    <property type="term" value="F:calcium ion binding"/>
    <property type="evidence" value="ECO:0007669"/>
    <property type="project" value="InterPro"/>
</dbReference>
<dbReference type="AlphaFoldDB" id="A0A0C2X6D5"/>
<evidence type="ECO:0000256" key="2">
    <source>
        <dbReference type="ARBA" id="ARBA00022837"/>
    </source>
</evidence>
<dbReference type="InterPro" id="IPR011992">
    <property type="entry name" value="EF-hand-dom_pair"/>
</dbReference>
<dbReference type="SMART" id="SM00054">
    <property type="entry name" value="EFh"/>
    <property type="match status" value="3"/>
</dbReference>
<keyword evidence="5" id="KW-1185">Reference proteome</keyword>
<dbReference type="PANTHER" id="PTHR23048">
    <property type="entry name" value="MYOSIN LIGHT CHAIN 1, 3"/>
    <property type="match status" value="1"/>
</dbReference>
<dbReference type="GO" id="GO:0016460">
    <property type="term" value="C:myosin II complex"/>
    <property type="evidence" value="ECO:0007669"/>
    <property type="project" value="TreeGrafter"/>
</dbReference>
<accession>A0A0C2X6D5</accession>
<dbReference type="CDD" id="cd00051">
    <property type="entry name" value="EFh"/>
    <property type="match status" value="1"/>
</dbReference>
<proteinExistence type="predicted"/>
<dbReference type="PROSITE" id="PS50222">
    <property type="entry name" value="EF_HAND_2"/>
    <property type="match status" value="2"/>
</dbReference>
<keyword evidence="2" id="KW-0106">Calcium</keyword>
<dbReference type="Gene3D" id="1.10.238.10">
    <property type="entry name" value="EF-hand"/>
    <property type="match status" value="3"/>
</dbReference>
<dbReference type="FunFam" id="1.10.238.10:FF:000001">
    <property type="entry name" value="Calmodulin 1"/>
    <property type="match status" value="1"/>
</dbReference>
<dbReference type="OrthoDB" id="26525at2759"/>
<evidence type="ECO:0000256" key="1">
    <source>
        <dbReference type="ARBA" id="ARBA00022737"/>
    </source>
</evidence>
<dbReference type="Proteomes" id="UP000054097">
    <property type="component" value="Unassembled WGS sequence"/>
</dbReference>
<feature type="domain" description="EF-hand" evidence="3">
    <location>
        <begin position="82"/>
        <end position="113"/>
    </location>
</feature>
<dbReference type="PROSITE" id="PS00018">
    <property type="entry name" value="EF_HAND_1"/>
    <property type="match status" value="1"/>
</dbReference>
<keyword evidence="1" id="KW-0677">Repeat</keyword>
<organism evidence="4 5">
    <name type="scientific">Serendipita vermifera MAFF 305830</name>
    <dbReference type="NCBI Taxonomy" id="933852"/>
    <lineage>
        <taxon>Eukaryota</taxon>
        <taxon>Fungi</taxon>
        <taxon>Dikarya</taxon>
        <taxon>Basidiomycota</taxon>
        <taxon>Agaricomycotina</taxon>
        <taxon>Agaricomycetes</taxon>
        <taxon>Sebacinales</taxon>
        <taxon>Serendipitaceae</taxon>
        <taxon>Serendipita</taxon>
    </lineage>
</organism>
<dbReference type="SUPFAM" id="SSF47473">
    <property type="entry name" value="EF-hand"/>
    <property type="match status" value="1"/>
</dbReference>
<dbReference type="Pfam" id="PF13499">
    <property type="entry name" value="EF-hand_7"/>
    <property type="match status" value="1"/>
</dbReference>